<gene>
    <name evidence="1" type="ORF">VM95_19725</name>
</gene>
<dbReference type="OrthoDB" id="3304698at2"/>
<comment type="caution">
    <text evidence="1">The sequence shown here is derived from an EMBL/GenBank/DDBJ whole genome shotgun (WGS) entry which is preliminary data.</text>
</comment>
<dbReference type="RefSeq" id="WP_045698640.1">
    <property type="nucleotide sequence ID" value="NZ_JZKH01000039.1"/>
</dbReference>
<accession>A0A0F2TBW6</accession>
<dbReference type="Proteomes" id="UP000033699">
    <property type="component" value="Unassembled WGS sequence"/>
</dbReference>
<name>A0A0F2TBW6_STRR3</name>
<evidence type="ECO:0000313" key="1">
    <source>
        <dbReference type="EMBL" id="KJS60654.1"/>
    </source>
</evidence>
<evidence type="ECO:0000313" key="2">
    <source>
        <dbReference type="Proteomes" id="UP000033699"/>
    </source>
</evidence>
<keyword evidence="2" id="KW-1185">Reference proteome</keyword>
<dbReference type="PATRIC" id="fig|359131.3.peg.4605"/>
<dbReference type="EMBL" id="JZKH01000039">
    <property type="protein sequence ID" value="KJS60654.1"/>
    <property type="molecule type" value="Genomic_DNA"/>
</dbReference>
<sequence length="913" mass="96405">MAFPTTPLAVQVDLQLGGTWIDVTSDVRLGDRIHIERGRHDEGSRVDPAKCTLTLDNRSGKYSPRNPVSPYYGLLGRNTPIRVSVPGASAYLDVPGTTGGRATTPDAPVLRITGDLDVRVDLDGLWSLPIDEQYHEVISRYDNSTGEQRSWRLMVGNAFLFLEWSADGTGATFRSIGSTQAVQPTQAGRMALRATLDVDNGTGGHTVRFYTAASTSGPWTQLGDAVVTAGATSIHPGTAPLVIGDNTLVPAVSTLPLHVLRAEVRAGIDGSAVATPDFTVQAPGASSFSDSSGRTWTIADGAEITNRVARFIGEVAAWPPRRDVSGTDVFVPVQAAGIMRRLGQGAAPLQSTLRRSIPSGQPLAYWPLEDERGASQAYSPLPGVNPLEVTAIEFGADSDLAGSQPLPVLRTGARFHGVVPAPSTPLTVWQINFLYRAATVPAQTSRLLTWKTSGTAATWVLDVGALSGTSMHLYALDAAGNTVLDAVEPANLFAGGWHQMLIRVTQVGANLQFLVQWFAVGSQSSWSVSGTAPGTIGALTEIDTQLGDLLDGMALGHLAVFGSAADVYSHADNAFEGDRPNQRITRLCREEGVAALTLGEIDGEVALGAQRPATFLALLQEAAETDNGVLAEHRDSIALWYRPGYLTYNQRPTITLDFGAGDVAPPLELVDDDQAVRNDVTITRSGGSSARAVDTTSRLSVQMPPAGVGRYDEAVTLSLHRDGQLPDIAGWRLHLGTWDGARYPSVRLDLAAAPRLIPAALRIDLRDRITITGLPPADGPTTADLIVEGYTETLGLYDWDLTLNCSPAGGWNVAVLDDPVCGRADTSGSQLAAGATATATTLSIATTTGPLWSTDPAEYPVDVLIVGERVTITALTGTTSPQTATAVRSVNGVTKPLPAAADVRLWQPAITAL</sequence>
<reference evidence="1 2" key="1">
    <citation type="submission" date="2015-02" db="EMBL/GenBank/DDBJ databases">
        <authorList>
            <person name="Ju K.-S."/>
            <person name="Doroghazi J.R."/>
            <person name="Metcalf W."/>
        </authorList>
    </citation>
    <scope>NUCLEOTIDE SEQUENCE [LARGE SCALE GENOMIC DNA]</scope>
    <source>
        <strain evidence="1 2">ATCC 31215</strain>
    </source>
</reference>
<proteinExistence type="predicted"/>
<organism evidence="1 2">
    <name type="scientific">Streptomyces rubellomurinus (strain ATCC 31215)</name>
    <dbReference type="NCBI Taxonomy" id="359131"/>
    <lineage>
        <taxon>Bacteria</taxon>
        <taxon>Bacillati</taxon>
        <taxon>Actinomycetota</taxon>
        <taxon>Actinomycetes</taxon>
        <taxon>Kitasatosporales</taxon>
        <taxon>Streptomycetaceae</taxon>
        <taxon>Streptomyces</taxon>
    </lineage>
</organism>
<dbReference type="AlphaFoldDB" id="A0A0F2TBW6"/>
<protein>
    <submittedName>
        <fullName evidence="1">Uncharacterized protein</fullName>
    </submittedName>
</protein>